<evidence type="ECO:0000313" key="5">
    <source>
        <dbReference type="EMBL" id="KAK8991555.1"/>
    </source>
</evidence>
<dbReference type="Proteomes" id="UP001396334">
    <property type="component" value="Unassembled WGS sequence"/>
</dbReference>
<dbReference type="InterPro" id="IPR013083">
    <property type="entry name" value="Znf_RING/FYVE/PHD"/>
</dbReference>
<dbReference type="SUPFAM" id="SSF57850">
    <property type="entry name" value="RING/U-box"/>
    <property type="match status" value="1"/>
</dbReference>
<gene>
    <name evidence="5" type="ORF">V6N11_062562</name>
</gene>
<keyword evidence="3" id="KW-0479">Metal-binding</keyword>
<keyword evidence="3" id="KW-0862">Zinc</keyword>
<protein>
    <recommendedName>
        <fullName evidence="4">RING-type domain-containing protein</fullName>
    </recommendedName>
</protein>
<dbReference type="PROSITE" id="PS50089">
    <property type="entry name" value="ZF_RING_2"/>
    <property type="match status" value="1"/>
</dbReference>
<reference evidence="5 6" key="1">
    <citation type="journal article" date="2024" name="G3 (Bethesda)">
        <title>Genome assembly of Hibiscus sabdariffa L. provides insights into metabolisms of medicinal natural products.</title>
        <authorList>
            <person name="Kim T."/>
        </authorList>
    </citation>
    <scope>NUCLEOTIDE SEQUENCE [LARGE SCALE GENOMIC DNA]</scope>
    <source>
        <strain evidence="5">TK-2024</strain>
        <tissue evidence="5">Old leaves</tissue>
    </source>
</reference>
<feature type="domain" description="RING-type" evidence="4">
    <location>
        <begin position="15"/>
        <end position="60"/>
    </location>
</feature>
<organism evidence="5 6">
    <name type="scientific">Hibiscus sabdariffa</name>
    <name type="common">roselle</name>
    <dbReference type="NCBI Taxonomy" id="183260"/>
    <lineage>
        <taxon>Eukaryota</taxon>
        <taxon>Viridiplantae</taxon>
        <taxon>Streptophyta</taxon>
        <taxon>Embryophyta</taxon>
        <taxon>Tracheophyta</taxon>
        <taxon>Spermatophyta</taxon>
        <taxon>Magnoliopsida</taxon>
        <taxon>eudicotyledons</taxon>
        <taxon>Gunneridae</taxon>
        <taxon>Pentapetalae</taxon>
        <taxon>rosids</taxon>
        <taxon>malvids</taxon>
        <taxon>Malvales</taxon>
        <taxon>Malvaceae</taxon>
        <taxon>Malvoideae</taxon>
        <taxon>Hibiscus</taxon>
    </lineage>
</organism>
<dbReference type="PANTHER" id="PTHR11685">
    <property type="entry name" value="RBR FAMILY RING FINGER AND IBR DOMAIN-CONTAINING"/>
    <property type="match status" value="1"/>
</dbReference>
<sequence>MNLAVETESGNGYDCGICTETKAVYDSFGTGGCSHIYCIGCTVNYIVSKLDDNVSSIKCPEPSCEAVLDPEFCRGPCSTGGGKRSANPLFSARRNSIVLTKIARLCFRNSNPSAPTLCLPIWHGGRRGDGALTAETMSKNQAAAITSNASVGKPFVTTVEHHQPAA</sequence>
<evidence type="ECO:0000256" key="2">
    <source>
        <dbReference type="ARBA" id="ARBA00005884"/>
    </source>
</evidence>
<comment type="caution">
    <text evidence="5">The sequence shown here is derived from an EMBL/GenBank/DDBJ whole genome shotgun (WGS) entry which is preliminary data.</text>
</comment>
<comment type="similarity">
    <text evidence="2">Belongs to the RBR family. Ariadne subfamily.</text>
</comment>
<proteinExistence type="inferred from homology"/>
<evidence type="ECO:0000256" key="3">
    <source>
        <dbReference type="PROSITE-ProRule" id="PRU00175"/>
    </source>
</evidence>
<dbReference type="InterPro" id="IPR001841">
    <property type="entry name" value="Znf_RING"/>
</dbReference>
<name>A0ABR2PT03_9ROSI</name>
<dbReference type="Gene3D" id="3.30.40.10">
    <property type="entry name" value="Zinc/RING finger domain, C3HC4 (zinc finger)"/>
    <property type="match status" value="1"/>
</dbReference>
<keyword evidence="6" id="KW-1185">Reference proteome</keyword>
<dbReference type="EMBL" id="JBBPBN010000052">
    <property type="protein sequence ID" value="KAK8991555.1"/>
    <property type="molecule type" value="Genomic_DNA"/>
</dbReference>
<evidence type="ECO:0000313" key="6">
    <source>
        <dbReference type="Proteomes" id="UP001396334"/>
    </source>
</evidence>
<comment type="function">
    <text evidence="1">Might act as an E3 ubiquitin-protein ligase, or as part of E3 complex, which accepts ubiquitin from specific E2 ubiquitin-conjugating enzymes and then transfers it to substrates.</text>
</comment>
<accession>A0ABR2PT03</accession>
<evidence type="ECO:0000256" key="1">
    <source>
        <dbReference type="ARBA" id="ARBA00003976"/>
    </source>
</evidence>
<dbReference type="InterPro" id="IPR031127">
    <property type="entry name" value="E3_UB_ligase_RBR"/>
</dbReference>
<evidence type="ECO:0000259" key="4">
    <source>
        <dbReference type="PROSITE" id="PS50089"/>
    </source>
</evidence>
<keyword evidence="3" id="KW-0863">Zinc-finger</keyword>